<keyword evidence="3" id="KW-1185">Reference proteome</keyword>
<comment type="caution">
    <text evidence="2">The sequence shown here is derived from an EMBL/GenBank/DDBJ whole genome shotgun (WGS) entry which is preliminary data.</text>
</comment>
<evidence type="ECO:0000313" key="2">
    <source>
        <dbReference type="EMBL" id="KAH7284400.1"/>
    </source>
</evidence>
<name>A0A8T2QLF4_CERRI</name>
<evidence type="ECO:0000313" key="3">
    <source>
        <dbReference type="Proteomes" id="UP000825935"/>
    </source>
</evidence>
<gene>
    <name evidence="2" type="ORF">KP509_34G052900</name>
</gene>
<accession>A0A8T2QLF4</accession>
<sequence>MQLTYSIKFICVIIHLMNLSNVTTGRKQVLQRQRQLWLTDGADHYRTKEVKLREVVAVLYSNYKKQKGNALKFFTNSTRGEEFIGMLSNGVTDSSVFRLTLMTLNNPFSNCSCCTILYGLGARKRELD</sequence>
<proteinExistence type="predicted"/>
<evidence type="ECO:0000256" key="1">
    <source>
        <dbReference type="SAM" id="SignalP"/>
    </source>
</evidence>
<feature type="chain" id="PRO_5035798196" evidence="1">
    <location>
        <begin position="26"/>
        <end position="128"/>
    </location>
</feature>
<dbReference type="AlphaFoldDB" id="A0A8T2QLF4"/>
<protein>
    <submittedName>
        <fullName evidence="2">Uncharacterized protein</fullName>
    </submittedName>
</protein>
<keyword evidence="1" id="KW-0732">Signal</keyword>
<dbReference type="Proteomes" id="UP000825935">
    <property type="component" value="Chromosome 34"/>
</dbReference>
<organism evidence="2 3">
    <name type="scientific">Ceratopteris richardii</name>
    <name type="common">Triangle waterfern</name>
    <dbReference type="NCBI Taxonomy" id="49495"/>
    <lineage>
        <taxon>Eukaryota</taxon>
        <taxon>Viridiplantae</taxon>
        <taxon>Streptophyta</taxon>
        <taxon>Embryophyta</taxon>
        <taxon>Tracheophyta</taxon>
        <taxon>Polypodiopsida</taxon>
        <taxon>Polypodiidae</taxon>
        <taxon>Polypodiales</taxon>
        <taxon>Pteridineae</taxon>
        <taxon>Pteridaceae</taxon>
        <taxon>Parkerioideae</taxon>
        <taxon>Ceratopteris</taxon>
    </lineage>
</organism>
<dbReference type="EMBL" id="CM035439">
    <property type="protein sequence ID" value="KAH7284400.1"/>
    <property type="molecule type" value="Genomic_DNA"/>
</dbReference>
<feature type="signal peptide" evidence="1">
    <location>
        <begin position="1"/>
        <end position="25"/>
    </location>
</feature>
<reference evidence="2" key="1">
    <citation type="submission" date="2021-08" db="EMBL/GenBank/DDBJ databases">
        <title>WGS assembly of Ceratopteris richardii.</title>
        <authorList>
            <person name="Marchant D.B."/>
            <person name="Chen G."/>
            <person name="Jenkins J."/>
            <person name="Shu S."/>
            <person name="Leebens-Mack J."/>
            <person name="Grimwood J."/>
            <person name="Schmutz J."/>
            <person name="Soltis P."/>
            <person name="Soltis D."/>
            <person name="Chen Z.-H."/>
        </authorList>
    </citation>
    <scope>NUCLEOTIDE SEQUENCE</scope>
    <source>
        <strain evidence="2">Whitten #5841</strain>
        <tissue evidence="2">Leaf</tissue>
    </source>
</reference>